<protein>
    <recommendedName>
        <fullName evidence="3">HECT-type E3 ubiquitin transferase</fullName>
        <ecNumber evidence="3">2.3.2.26</ecNumber>
    </recommendedName>
</protein>
<dbReference type="Proteomes" id="UP001470230">
    <property type="component" value="Unassembled WGS sequence"/>
</dbReference>
<dbReference type="SMART" id="SM00119">
    <property type="entry name" value="HECTc"/>
    <property type="match status" value="1"/>
</dbReference>
<evidence type="ECO:0000256" key="2">
    <source>
        <dbReference type="ARBA" id="ARBA00006331"/>
    </source>
</evidence>
<feature type="region of interest" description="Disordered" evidence="7">
    <location>
        <begin position="1"/>
        <end position="22"/>
    </location>
</feature>
<dbReference type="Gene3D" id="3.30.2410.10">
    <property type="entry name" value="Hect, E3 ligase catalytic domain"/>
    <property type="match status" value="1"/>
</dbReference>
<dbReference type="InterPro" id="IPR011989">
    <property type="entry name" value="ARM-like"/>
</dbReference>
<gene>
    <name evidence="9" type="ORF">M9Y10_012415</name>
</gene>
<evidence type="ECO:0000259" key="8">
    <source>
        <dbReference type="PROSITE" id="PS50237"/>
    </source>
</evidence>
<dbReference type="EMBL" id="JAPFFF010000018">
    <property type="protein sequence ID" value="KAK8860750.1"/>
    <property type="molecule type" value="Genomic_DNA"/>
</dbReference>
<dbReference type="InterPro" id="IPR000569">
    <property type="entry name" value="HECT_dom"/>
</dbReference>
<name>A0ABR2IDT3_9EUKA</name>
<dbReference type="SUPFAM" id="SSF48371">
    <property type="entry name" value="ARM repeat"/>
    <property type="match status" value="1"/>
</dbReference>
<dbReference type="Gene3D" id="1.25.10.10">
    <property type="entry name" value="Leucine-rich Repeat Variant"/>
    <property type="match status" value="1"/>
</dbReference>
<comment type="similarity">
    <text evidence="2">Belongs to the UPL family. K-HECT subfamily.</text>
</comment>
<feature type="region of interest" description="Disordered" evidence="7">
    <location>
        <begin position="1376"/>
        <end position="1407"/>
    </location>
</feature>
<feature type="active site" description="Glycyl thioester intermediate" evidence="6">
    <location>
        <position position="1598"/>
    </location>
</feature>
<feature type="domain" description="HECT" evidence="8">
    <location>
        <begin position="1452"/>
        <end position="1631"/>
    </location>
</feature>
<dbReference type="InterPro" id="IPR035983">
    <property type="entry name" value="Hect_E3_ubiquitin_ligase"/>
</dbReference>
<dbReference type="Pfam" id="PF00632">
    <property type="entry name" value="HECT"/>
    <property type="match status" value="2"/>
</dbReference>
<feature type="compositionally biased region" description="Basic and acidic residues" evidence="7">
    <location>
        <begin position="1422"/>
        <end position="1449"/>
    </location>
</feature>
<comment type="caution">
    <text evidence="9">The sequence shown here is derived from an EMBL/GenBank/DDBJ whole genome shotgun (WGS) entry which is preliminary data.</text>
</comment>
<evidence type="ECO:0000256" key="4">
    <source>
        <dbReference type="ARBA" id="ARBA00022679"/>
    </source>
</evidence>
<evidence type="ECO:0000256" key="6">
    <source>
        <dbReference type="PROSITE-ProRule" id="PRU00104"/>
    </source>
</evidence>
<organism evidence="9 10">
    <name type="scientific">Tritrichomonas musculus</name>
    <dbReference type="NCBI Taxonomy" id="1915356"/>
    <lineage>
        <taxon>Eukaryota</taxon>
        <taxon>Metamonada</taxon>
        <taxon>Parabasalia</taxon>
        <taxon>Tritrichomonadida</taxon>
        <taxon>Tritrichomonadidae</taxon>
        <taxon>Tritrichomonas</taxon>
    </lineage>
</organism>
<keyword evidence="10" id="KW-1185">Reference proteome</keyword>
<evidence type="ECO:0000313" key="9">
    <source>
        <dbReference type="EMBL" id="KAK8860750.1"/>
    </source>
</evidence>
<dbReference type="PANTHER" id="PTHR45670">
    <property type="entry name" value="E3 UBIQUITIN-PROTEIN LIGASE TRIP12"/>
    <property type="match status" value="1"/>
</dbReference>
<dbReference type="Gene3D" id="3.90.1750.10">
    <property type="entry name" value="Hect, E3 ligase catalytic domains"/>
    <property type="match status" value="1"/>
</dbReference>
<dbReference type="EC" id="2.3.2.26" evidence="3"/>
<feature type="region of interest" description="Disordered" evidence="7">
    <location>
        <begin position="1422"/>
        <end position="1453"/>
    </location>
</feature>
<accession>A0ABR2IDT3</accession>
<evidence type="ECO:0000256" key="5">
    <source>
        <dbReference type="ARBA" id="ARBA00022786"/>
    </source>
</evidence>
<evidence type="ECO:0000256" key="3">
    <source>
        <dbReference type="ARBA" id="ARBA00012485"/>
    </source>
</evidence>
<proteinExistence type="inferred from homology"/>
<keyword evidence="5 6" id="KW-0833">Ubl conjugation pathway</keyword>
<comment type="catalytic activity">
    <reaction evidence="1">
        <text>S-ubiquitinyl-[E2 ubiquitin-conjugating enzyme]-L-cysteine + [acceptor protein]-L-lysine = [E2 ubiquitin-conjugating enzyme]-L-cysteine + N(6)-ubiquitinyl-[acceptor protein]-L-lysine.</text>
        <dbReference type="EC" id="2.3.2.26"/>
    </reaction>
</comment>
<dbReference type="InterPro" id="IPR016024">
    <property type="entry name" value="ARM-type_fold"/>
</dbReference>
<evidence type="ECO:0000256" key="7">
    <source>
        <dbReference type="SAM" id="MobiDB-lite"/>
    </source>
</evidence>
<dbReference type="PROSITE" id="PS50237">
    <property type="entry name" value="HECT"/>
    <property type="match status" value="1"/>
</dbReference>
<keyword evidence="4" id="KW-0808">Transferase</keyword>
<dbReference type="InterPro" id="IPR045322">
    <property type="entry name" value="HECTD1/TRIP12-like"/>
</dbReference>
<dbReference type="SUPFAM" id="SSF56204">
    <property type="entry name" value="Hect, E3 ligase catalytic domain"/>
    <property type="match status" value="2"/>
</dbReference>
<reference evidence="9 10" key="1">
    <citation type="submission" date="2024-04" db="EMBL/GenBank/DDBJ databases">
        <title>Tritrichomonas musculus Genome.</title>
        <authorList>
            <person name="Alves-Ferreira E."/>
            <person name="Grigg M."/>
            <person name="Lorenzi H."/>
            <person name="Galac M."/>
        </authorList>
    </citation>
    <scope>NUCLEOTIDE SEQUENCE [LARGE SCALE GENOMIC DNA]</scope>
    <source>
        <strain evidence="9 10">EAF2021</strain>
    </source>
</reference>
<feature type="compositionally biased region" description="Polar residues" evidence="7">
    <location>
        <begin position="1"/>
        <end position="10"/>
    </location>
</feature>
<dbReference type="PANTHER" id="PTHR45670:SF1">
    <property type="entry name" value="E3 UBIQUITIN-PROTEIN LIGASE HECTD1"/>
    <property type="match status" value="1"/>
</dbReference>
<evidence type="ECO:0000256" key="1">
    <source>
        <dbReference type="ARBA" id="ARBA00000885"/>
    </source>
</evidence>
<evidence type="ECO:0000313" key="10">
    <source>
        <dbReference type="Proteomes" id="UP001470230"/>
    </source>
</evidence>
<sequence>MLVDGTTNFSPPGPDNPTEIKQDIPSQNVITSLNQIQSAISSCKSQKFQEKNKKPPDKILIPSYLQQDTCSSVWFIQQSLNNDYENSLLIRSNNGLQILSSLLQYTDNSTIIDHTIQSLNILSQSFSSDLSHYLDYSRIVELIEGDIDLITKKCALSLILNISCRNPTQLIVDEIIKLCNFEESTIKIYIINIISNIFQSFNTKKQSEISICYIINKIFEIPSKIRDKCLLSLSKISENPENAAIIINSHLDFDRLLHIQNQTQENQTHILKLILALLPKSRTLEPLGHPKYNRPEISNEFASQMNKILANFILERPITPHLCLLAFAASLSGNYSQFMPDDLLISNLLFYSFNENLAPYVLAVFCYLFELNLRPNSSVNQSLNLNTNENNFTDQENIEKVETKQISIQKVKNYYEVVSTLSSVKVNPKIQKWYNEGLNLLKTKATKDTFNFEELSLNEIIEIIDKKEVSPIEFIYGKGTDRTLQLVNEIIEQNNLNETVSQPSEKFIQDMTILSQFAKENLEMFPLSCNYGSNSVKEFLNVLQSNGTLQIVLPSQKTIQVNAPLQSPISLVEGLINSEMNEFNNEMVKCQIDENPEIKKILKLSYPLQASQLSLLSRATDPNYPAMKLRNGTKSYTIHDSMLSIFCDNDQKKNSSLICEIDENVDTEKTRSPKFKEIKLFVFTYLFQLLSILSLKFNLDVFCKSFIEKVHYSLSYPFNSIGRLSSNISLIFAFPFLFPTELKILAFNIVTSDPLSALKKISNEFKNYDGDLSLFPRQSSLKIIVSRSRIFEDGVKYLKLFAQNKIPVDVQFENESGRGPGVTQEFFTLLSEEFKKRKVFRYDESQGLFPSPNADPDMFELLGILVAKSLSMDCQTDFQFNPAFFEKLKGNNIKLSDVDENLDKYLNNDLTGIEYIYHGYDDTINDNDHLELKKFLSQLKNKFRNDKKNCDLYDQIMTQLNNDKYQNKDFNHIYDMCLIQKELFERNRYIQKKKWENSQFLNDSIENYQYIPFHSDYYEKLKYRKDCFKDVLMSMKLNQSQQQRLIDLNDSMIDQQVILNGQLQNNYDHCEIKPKNKVFILELDEKHRHIQKQQKNKIVKKHENRKDRLQFRTAQNWQLRQQRKDQQSQLFNQDDYYQLDLYDLFTYSKPEQKLSKIANASSLSHNQFIAQNSNQQGQKHGPDFGRPMSQLQQAEQQFNMQMIQQQAAKKGPDIRRLSQNQQESLQHQQFNVPKQSYVSYTAEQFKFQPGNLTIKQHQQQPTLQQPLEQQQLISQQKQLTGQQVLLQQPLEQQLINQQKQLEQQSINQQKQLERQVLLQQPLEQQLINQQQLTGQQVLLQQPLEQQQLINCHEPLDKKVANKWQLLSQQQQITQQQPPQQREVTLQQPLEQQQQLTTQQPQPREQFTQQRQLITQQLYSHGEESESLYHRQEDQRKQNEDLLSHEREDDSPVFVTPENADEYRRYIAERSINGNIDACCLAFQRGFDSVIPFNLTDIFTSDELSDFIGGDVNPLTFDDLIQNIDLIDFDPTDNQLINLLNSIVKMEPKVQQKFLRFVTSKRHLPFGGLKSLQPRLTIAKVDFENTLNQDFAYPTVSTCSNMLKLPSFSSPEIQERQLLIAMECNSNSFQLG</sequence>